<feature type="region of interest" description="Disordered" evidence="1">
    <location>
        <begin position="16"/>
        <end position="37"/>
    </location>
</feature>
<name>X6MRZ0_RETFI</name>
<evidence type="ECO:0000256" key="1">
    <source>
        <dbReference type="SAM" id="MobiDB-lite"/>
    </source>
</evidence>
<evidence type="ECO:0000313" key="3">
    <source>
        <dbReference type="Proteomes" id="UP000023152"/>
    </source>
</evidence>
<dbReference type="EMBL" id="ASPP01018052">
    <property type="protein sequence ID" value="ETO16599.1"/>
    <property type="molecule type" value="Genomic_DNA"/>
</dbReference>
<dbReference type="AlphaFoldDB" id="X6MRZ0"/>
<keyword evidence="3" id="KW-1185">Reference proteome</keyword>
<sequence>TLGLAHYQLATKIHHENRQESAKKKKEEKTPSYDPIFDEPVEKKDPKIFDDTEKIKVISQHLKKAAAIWNYCAEKLYVSFCFQGLFLFFYMFI</sequence>
<comment type="caution">
    <text evidence="2">The sequence shown here is derived from an EMBL/GenBank/DDBJ whole genome shotgun (WGS) entry which is preliminary data.</text>
</comment>
<protein>
    <submittedName>
        <fullName evidence="2">Uncharacterized protein</fullName>
    </submittedName>
</protein>
<organism evidence="2 3">
    <name type="scientific">Reticulomyxa filosa</name>
    <dbReference type="NCBI Taxonomy" id="46433"/>
    <lineage>
        <taxon>Eukaryota</taxon>
        <taxon>Sar</taxon>
        <taxon>Rhizaria</taxon>
        <taxon>Retaria</taxon>
        <taxon>Foraminifera</taxon>
        <taxon>Monothalamids</taxon>
        <taxon>Reticulomyxidae</taxon>
        <taxon>Reticulomyxa</taxon>
    </lineage>
</organism>
<dbReference type="Proteomes" id="UP000023152">
    <property type="component" value="Unassembled WGS sequence"/>
</dbReference>
<feature type="compositionally biased region" description="Basic and acidic residues" evidence="1">
    <location>
        <begin position="16"/>
        <end position="31"/>
    </location>
</feature>
<proteinExistence type="predicted"/>
<feature type="non-terminal residue" evidence="2">
    <location>
        <position position="1"/>
    </location>
</feature>
<accession>X6MRZ0</accession>
<evidence type="ECO:0000313" key="2">
    <source>
        <dbReference type="EMBL" id="ETO16599.1"/>
    </source>
</evidence>
<gene>
    <name evidence="2" type="ORF">RFI_20743</name>
</gene>
<reference evidence="2 3" key="1">
    <citation type="journal article" date="2013" name="Curr. Biol.">
        <title>The Genome of the Foraminiferan Reticulomyxa filosa.</title>
        <authorList>
            <person name="Glockner G."/>
            <person name="Hulsmann N."/>
            <person name="Schleicher M."/>
            <person name="Noegel A.A."/>
            <person name="Eichinger L."/>
            <person name="Gallinger C."/>
            <person name="Pawlowski J."/>
            <person name="Sierra R."/>
            <person name="Euteneuer U."/>
            <person name="Pillet L."/>
            <person name="Moustafa A."/>
            <person name="Platzer M."/>
            <person name="Groth M."/>
            <person name="Szafranski K."/>
            <person name="Schliwa M."/>
        </authorList>
    </citation>
    <scope>NUCLEOTIDE SEQUENCE [LARGE SCALE GENOMIC DNA]</scope>
</reference>